<dbReference type="Proteomes" id="UP000028534">
    <property type="component" value="Unassembled WGS sequence"/>
</dbReference>
<keyword evidence="2" id="KW-0732">Signal</keyword>
<organism evidence="3 4">
    <name type="scientific">Sphingobium yanoikuyae</name>
    <name type="common">Sphingomonas yanoikuyae</name>
    <dbReference type="NCBI Taxonomy" id="13690"/>
    <lineage>
        <taxon>Bacteria</taxon>
        <taxon>Pseudomonadati</taxon>
        <taxon>Pseudomonadota</taxon>
        <taxon>Alphaproteobacteria</taxon>
        <taxon>Sphingomonadales</taxon>
        <taxon>Sphingomonadaceae</taxon>
        <taxon>Sphingobium</taxon>
    </lineage>
</organism>
<evidence type="ECO:0000313" key="4">
    <source>
        <dbReference type="Proteomes" id="UP000028534"/>
    </source>
</evidence>
<dbReference type="PATRIC" id="fig|13690.10.peg.4185"/>
<dbReference type="EMBL" id="JGVR01000030">
    <property type="protein sequence ID" value="KEZ16646.1"/>
    <property type="molecule type" value="Genomic_DNA"/>
</dbReference>
<accession>A0A084EFA4</accession>
<feature type="signal peptide" evidence="2">
    <location>
        <begin position="1"/>
        <end position="21"/>
    </location>
</feature>
<reference evidence="3 4" key="1">
    <citation type="submission" date="2014-03" db="EMBL/GenBank/DDBJ databases">
        <title>Genome sequence of Sphingobium yanoikuyae B1.</title>
        <authorList>
            <person name="Gan H.M."/>
            <person name="Gan H.Y."/>
            <person name="Savka M.A."/>
        </authorList>
    </citation>
    <scope>NUCLEOTIDE SEQUENCE [LARGE SCALE GENOMIC DNA]</scope>
    <source>
        <strain evidence="3 4">B1</strain>
    </source>
</reference>
<gene>
    <name evidence="3" type="ORF">CP98_04074</name>
</gene>
<evidence type="ECO:0000313" key="3">
    <source>
        <dbReference type="EMBL" id="KEZ16646.1"/>
    </source>
</evidence>
<feature type="chain" id="PRO_5001774275" evidence="2">
    <location>
        <begin position="22"/>
        <end position="107"/>
    </location>
</feature>
<proteinExistence type="predicted"/>
<feature type="region of interest" description="Disordered" evidence="1">
    <location>
        <begin position="22"/>
        <end position="107"/>
    </location>
</feature>
<name>A0A084EFA4_SPHYA</name>
<protein>
    <submittedName>
        <fullName evidence="3">Copper resistance B</fullName>
    </submittedName>
</protein>
<dbReference type="AlphaFoldDB" id="A0A084EFA4"/>
<sequence>MKSLISLLATSLLALSAPLAAQTMDHSQHGNAQAGARKAAPRPAAKPTAKPAPKARKAPAPSRPVPAQSDPSCPPEHAAMGHCTPKPASSPKGKPTALLSQTGELPA</sequence>
<evidence type="ECO:0000256" key="1">
    <source>
        <dbReference type="SAM" id="MobiDB-lite"/>
    </source>
</evidence>
<feature type="compositionally biased region" description="Polar residues" evidence="1">
    <location>
        <begin position="98"/>
        <end position="107"/>
    </location>
</feature>
<evidence type="ECO:0000256" key="2">
    <source>
        <dbReference type="SAM" id="SignalP"/>
    </source>
</evidence>
<comment type="caution">
    <text evidence="3">The sequence shown here is derived from an EMBL/GenBank/DDBJ whole genome shotgun (WGS) entry which is preliminary data.</text>
</comment>
<feature type="compositionally biased region" description="Low complexity" evidence="1">
    <location>
        <begin position="32"/>
        <end position="52"/>
    </location>
</feature>